<comment type="function">
    <text evidence="1">Catalyzes the phosphorylation of riboflavin (vitamin B2) to form flavin mononucleotide (FMN) coenzyme.</text>
</comment>
<dbReference type="EC" id="2.7.1.26" evidence="4"/>
<comment type="pathway">
    <text evidence="2">Cofactor biosynthesis; FMN biosynthesis; FMN from riboflavin (ATP route): step 1/1.</text>
</comment>
<feature type="region of interest" description="Disordered" evidence="14">
    <location>
        <begin position="1"/>
        <end position="40"/>
    </location>
</feature>
<comment type="caution">
    <text evidence="16">The sequence shown here is derived from an EMBL/GenBank/DDBJ whole genome shotgun (WGS) entry which is preliminary data.</text>
</comment>
<dbReference type="Pfam" id="PF01687">
    <property type="entry name" value="Flavokinase"/>
    <property type="match status" value="1"/>
</dbReference>
<evidence type="ECO:0000256" key="10">
    <source>
        <dbReference type="ARBA" id="ARBA00022777"/>
    </source>
</evidence>
<keyword evidence="11" id="KW-0067">ATP-binding</keyword>
<proteinExistence type="inferred from homology"/>
<dbReference type="GO" id="GO:0009231">
    <property type="term" value="P:riboflavin biosynthetic process"/>
    <property type="evidence" value="ECO:0007669"/>
    <property type="project" value="InterPro"/>
</dbReference>
<gene>
    <name evidence="16" type="ORF">H2200_003216</name>
</gene>
<dbReference type="AlphaFoldDB" id="A0AA38XH06"/>
<evidence type="ECO:0000256" key="6">
    <source>
        <dbReference type="ARBA" id="ARBA00022630"/>
    </source>
</evidence>
<accession>A0AA38XH06</accession>
<evidence type="ECO:0000256" key="4">
    <source>
        <dbReference type="ARBA" id="ARBA00012105"/>
    </source>
</evidence>
<evidence type="ECO:0000256" key="11">
    <source>
        <dbReference type="ARBA" id="ARBA00022840"/>
    </source>
</evidence>
<feature type="domain" description="Riboflavin kinase" evidence="15">
    <location>
        <begin position="405"/>
        <end position="519"/>
    </location>
</feature>
<evidence type="ECO:0000313" key="17">
    <source>
        <dbReference type="Proteomes" id="UP001172673"/>
    </source>
</evidence>
<dbReference type="Gene3D" id="2.40.30.30">
    <property type="entry name" value="Riboflavin kinase-like"/>
    <property type="match status" value="1"/>
</dbReference>
<comment type="catalytic activity">
    <reaction evidence="13">
        <text>riboflavin + ATP = FMN + ADP + H(+)</text>
        <dbReference type="Rhea" id="RHEA:14357"/>
        <dbReference type="ChEBI" id="CHEBI:15378"/>
        <dbReference type="ChEBI" id="CHEBI:30616"/>
        <dbReference type="ChEBI" id="CHEBI:57986"/>
        <dbReference type="ChEBI" id="CHEBI:58210"/>
        <dbReference type="ChEBI" id="CHEBI:456216"/>
        <dbReference type="EC" id="2.7.1.26"/>
    </reaction>
</comment>
<evidence type="ECO:0000256" key="9">
    <source>
        <dbReference type="ARBA" id="ARBA00022741"/>
    </source>
</evidence>
<dbReference type="GO" id="GO:0005524">
    <property type="term" value="F:ATP binding"/>
    <property type="evidence" value="ECO:0007669"/>
    <property type="project" value="UniProtKB-KW"/>
</dbReference>
<protein>
    <recommendedName>
        <fullName evidence="5">Riboflavin kinase</fullName>
        <ecNumber evidence="4">2.7.1.26</ecNumber>
    </recommendedName>
    <alternativeName>
        <fullName evidence="12">Flavin mononucleotide kinase 1</fullName>
    </alternativeName>
</protein>
<dbReference type="PANTHER" id="PTHR22749:SF6">
    <property type="entry name" value="RIBOFLAVIN KINASE"/>
    <property type="match status" value="1"/>
</dbReference>
<keyword evidence="10" id="KW-0418">Kinase</keyword>
<keyword evidence="9" id="KW-0547">Nucleotide-binding</keyword>
<dbReference type="GO" id="GO:0009398">
    <property type="term" value="P:FMN biosynthetic process"/>
    <property type="evidence" value="ECO:0007669"/>
    <property type="project" value="TreeGrafter"/>
</dbReference>
<evidence type="ECO:0000256" key="12">
    <source>
        <dbReference type="ARBA" id="ARBA00029960"/>
    </source>
</evidence>
<organism evidence="16 17">
    <name type="scientific">Cladophialophora chaetospira</name>
    <dbReference type="NCBI Taxonomy" id="386627"/>
    <lineage>
        <taxon>Eukaryota</taxon>
        <taxon>Fungi</taxon>
        <taxon>Dikarya</taxon>
        <taxon>Ascomycota</taxon>
        <taxon>Pezizomycotina</taxon>
        <taxon>Eurotiomycetes</taxon>
        <taxon>Chaetothyriomycetidae</taxon>
        <taxon>Chaetothyriales</taxon>
        <taxon>Herpotrichiellaceae</taxon>
        <taxon>Cladophialophora</taxon>
    </lineage>
</organism>
<comment type="similarity">
    <text evidence="3">Belongs to the flavokinase family.</text>
</comment>
<evidence type="ECO:0000256" key="2">
    <source>
        <dbReference type="ARBA" id="ARBA00005201"/>
    </source>
</evidence>
<dbReference type="InterPro" id="IPR015865">
    <property type="entry name" value="Riboflavin_kinase_bac/euk"/>
</dbReference>
<evidence type="ECO:0000256" key="7">
    <source>
        <dbReference type="ARBA" id="ARBA00022643"/>
    </source>
</evidence>
<dbReference type="GO" id="GO:0005739">
    <property type="term" value="C:mitochondrion"/>
    <property type="evidence" value="ECO:0007669"/>
    <property type="project" value="TreeGrafter"/>
</dbReference>
<evidence type="ECO:0000256" key="5">
    <source>
        <dbReference type="ARBA" id="ARBA00017394"/>
    </source>
</evidence>
<evidence type="ECO:0000256" key="13">
    <source>
        <dbReference type="ARBA" id="ARBA00047880"/>
    </source>
</evidence>
<keyword evidence="6" id="KW-0285">Flavoprotein</keyword>
<evidence type="ECO:0000256" key="3">
    <source>
        <dbReference type="ARBA" id="ARBA00010108"/>
    </source>
</evidence>
<reference evidence="16" key="1">
    <citation type="submission" date="2022-10" db="EMBL/GenBank/DDBJ databases">
        <title>Culturing micro-colonial fungi from biological soil crusts in the Mojave desert and describing Neophaeococcomyces mojavensis, and introducing the new genera and species Taxawa tesnikishii.</title>
        <authorList>
            <person name="Kurbessoian T."/>
            <person name="Stajich J.E."/>
        </authorList>
    </citation>
    <scope>NUCLEOTIDE SEQUENCE</scope>
    <source>
        <strain evidence="16">TK_41</strain>
    </source>
</reference>
<evidence type="ECO:0000256" key="8">
    <source>
        <dbReference type="ARBA" id="ARBA00022679"/>
    </source>
</evidence>
<evidence type="ECO:0000256" key="14">
    <source>
        <dbReference type="SAM" id="MobiDB-lite"/>
    </source>
</evidence>
<dbReference type="GO" id="GO:0008531">
    <property type="term" value="F:riboflavin kinase activity"/>
    <property type="evidence" value="ECO:0007669"/>
    <property type="project" value="UniProtKB-EC"/>
</dbReference>
<dbReference type="InterPro" id="IPR023468">
    <property type="entry name" value="Riboflavin_kinase"/>
</dbReference>
<dbReference type="InterPro" id="IPR023465">
    <property type="entry name" value="Riboflavin_kinase_dom_sf"/>
</dbReference>
<feature type="compositionally biased region" description="Basic and acidic residues" evidence="14">
    <location>
        <begin position="1"/>
        <end position="18"/>
    </location>
</feature>
<dbReference type="Proteomes" id="UP001172673">
    <property type="component" value="Unassembled WGS sequence"/>
</dbReference>
<keyword evidence="7" id="KW-0288">FMN</keyword>
<name>A0AA38XH06_9EURO</name>
<dbReference type="PANTHER" id="PTHR22749">
    <property type="entry name" value="RIBOFLAVIN KINASE/FMN ADENYLYLTRANSFERASE"/>
    <property type="match status" value="1"/>
</dbReference>
<sequence>MPLTKSRPDVSEKEKNERPPLIQAQTDDFNHSIGAHPGDDHSLEEQTAILQAMTLESPPGAQSPSMISPSSAAFVQSPNSILSEFSYQDTLSASSPVTPITSLSPTTTNSSTSQSKFVSALQDVRHFAGGLISHPYESTKHYSILRHSFGIIYYSGSSTNLAITIFSDRELPADRTLWLQRRGFSGKTGLKLGGLLGARSTWVDVTPSVKAVAEQVKPNDERAWQRDIKKFLKKAPKDLRSHRPRETDILRISCDADDGYLRVVLCTAEGKKTLCGSPIFRLVSSSTDSSVLRGSSLKTMPLEAGVKLAAVVGRKAVTATAGPYVNTARAAVTNQLTSVYQPGVIAQQALTAAYDQTSIPDRLDNMNGQYDTAREESYGFPEMQAYSALSRPSIVGQESGPVAPFPVRFHGKVIAGTGRSRAVFNMPTANLIGVPEDTLMRYKGVFFGWAAVSLPKKLALERDISDDWHQAIITISPDPDRRRTVIHRNNARVYLIHEFGSADFVDAKISVFMMGYLRAVEEPNPDQEPDVDAQLFDFYKDVSITNASLARPAWAAEAILERVKSEASSRSFSERYVDFRRSTQQQIDRVPVHRLGVRTEGAALKDRLIGQGGVWIPRSPLMHTATA</sequence>
<evidence type="ECO:0000259" key="15">
    <source>
        <dbReference type="Pfam" id="PF01687"/>
    </source>
</evidence>
<keyword evidence="17" id="KW-1185">Reference proteome</keyword>
<evidence type="ECO:0000256" key="1">
    <source>
        <dbReference type="ARBA" id="ARBA00003572"/>
    </source>
</evidence>
<evidence type="ECO:0000313" key="16">
    <source>
        <dbReference type="EMBL" id="KAJ9613274.1"/>
    </source>
</evidence>
<dbReference type="EMBL" id="JAPDRK010000004">
    <property type="protein sequence ID" value="KAJ9613274.1"/>
    <property type="molecule type" value="Genomic_DNA"/>
</dbReference>
<dbReference type="SUPFAM" id="SSF82114">
    <property type="entry name" value="Riboflavin kinase-like"/>
    <property type="match status" value="1"/>
</dbReference>
<keyword evidence="8" id="KW-0808">Transferase</keyword>